<dbReference type="AlphaFoldDB" id="A0A0J6VHD7"/>
<dbReference type="PATRIC" id="fig|37916.4.peg.5319"/>
<dbReference type="InterPro" id="IPR005302">
    <property type="entry name" value="MoCF_Sase_C"/>
</dbReference>
<evidence type="ECO:0000259" key="1">
    <source>
        <dbReference type="PROSITE" id="PS51340"/>
    </source>
</evidence>
<evidence type="ECO:0000313" key="2">
    <source>
        <dbReference type="EMBL" id="KMO70425.1"/>
    </source>
</evidence>
<dbReference type="RefSeq" id="WP_048472434.1">
    <property type="nucleotide sequence ID" value="NZ_JYNL01000064.1"/>
</dbReference>
<feature type="domain" description="MOSC" evidence="1">
    <location>
        <begin position="115"/>
        <end position="273"/>
    </location>
</feature>
<gene>
    <name evidence="2" type="ORF">MCHLDSM_05313</name>
</gene>
<dbReference type="InterPro" id="IPR011037">
    <property type="entry name" value="Pyrv_Knase-like_insert_dom_sf"/>
</dbReference>
<dbReference type="EMBL" id="JYNL01000064">
    <property type="protein sequence ID" value="KMO70425.1"/>
    <property type="molecule type" value="Genomic_DNA"/>
</dbReference>
<dbReference type="STRING" id="37916.MCHLDSM_05313"/>
<dbReference type="Pfam" id="PF03476">
    <property type="entry name" value="MOSC_N"/>
    <property type="match status" value="1"/>
</dbReference>
<accession>A0A0J6VHD7</accession>
<dbReference type="GO" id="GO:0003824">
    <property type="term" value="F:catalytic activity"/>
    <property type="evidence" value="ECO:0007669"/>
    <property type="project" value="InterPro"/>
</dbReference>
<sequence length="273" mass="29313">MSVDQQMHVGSLHRYPVKSMLGETVSVLDVGHGGVEGDRRLALIDDETGRVASAKQARLWRRLLTCSARTDDDGRVRVRLPDGADVPADDAAFEPTMTTLLGRPVRVATQRTPGATVERADPEQVLDRGLDAEVDAPLLELAEATPGESFVDLAPLHVITAATLAHIGTEALRYRPNIVVATPPGHPPYSENDWEGEIFTVGSVQLRGMGPTPRCVIPTLEHGTLDRAAHALRTPAAENLVESFGLGRLPCAGAYLDVITEGRIGVGDRFARV</sequence>
<dbReference type="SUPFAM" id="SSF50800">
    <property type="entry name" value="PK beta-barrel domain-like"/>
    <property type="match status" value="1"/>
</dbReference>
<reference evidence="2 3" key="1">
    <citation type="journal article" date="2015" name="Genome Biol. Evol.">
        <title>Characterization of Three Mycobacterium spp. with Potential Use in Bioremediation by Genome Sequencing and Comparative Genomics.</title>
        <authorList>
            <person name="Das S."/>
            <person name="Pettersson B.M."/>
            <person name="Behra P.R."/>
            <person name="Ramesh M."/>
            <person name="Dasgupta S."/>
            <person name="Bhattacharya A."/>
            <person name="Kirsebom L.A."/>
        </authorList>
    </citation>
    <scope>NUCLEOTIDE SEQUENCE [LARGE SCALE GENOMIC DNA]</scope>
    <source>
        <strain evidence="2 3">DSM 43826</strain>
    </source>
</reference>
<dbReference type="InterPro" id="IPR005303">
    <property type="entry name" value="MOCOS_middle"/>
</dbReference>
<dbReference type="GO" id="GO:0030151">
    <property type="term" value="F:molybdenum ion binding"/>
    <property type="evidence" value="ECO:0007669"/>
    <property type="project" value="InterPro"/>
</dbReference>
<organism evidence="2 3">
    <name type="scientific">Mycolicibacterium chlorophenolicum</name>
    <dbReference type="NCBI Taxonomy" id="37916"/>
    <lineage>
        <taxon>Bacteria</taxon>
        <taxon>Bacillati</taxon>
        <taxon>Actinomycetota</taxon>
        <taxon>Actinomycetes</taxon>
        <taxon>Mycobacteriales</taxon>
        <taxon>Mycobacteriaceae</taxon>
        <taxon>Mycolicibacterium</taxon>
    </lineage>
</organism>
<dbReference type="GO" id="GO:0030170">
    <property type="term" value="F:pyridoxal phosphate binding"/>
    <property type="evidence" value="ECO:0007669"/>
    <property type="project" value="InterPro"/>
</dbReference>
<comment type="caution">
    <text evidence="2">The sequence shown here is derived from an EMBL/GenBank/DDBJ whole genome shotgun (WGS) entry which is preliminary data.</text>
</comment>
<evidence type="ECO:0000313" key="3">
    <source>
        <dbReference type="Proteomes" id="UP000036513"/>
    </source>
</evidence>
<proteinExistence type="predicted"/>
<protein>
    <submittedName>
        <fullName evidence="2">MOSC domain protein</fullName>
    </submittedName>
</protein>
<dbReference type="Pfam" id="PF03473">
    <property type="entry name" value="MOSC"/>
    <property type="match status" value="1"/>
</dbReference>
<dbReference type="PROSITE" id="PS51340">
    <property type="entry name" value="MOSC"/>
    <property type="match status" value="1"/>
</dbReference>
<dbReference type="Proteomes" id="UP000036513">
    <property type="component" value="Unassembled WGS sequence"/>
</dbReference>
<keyword evidence="3" id="KW-1185">Reference proteome</keyword>
<name>A0A0J6VHD7_9MYCO</name>